<gene>
    <name evidence="2" type="ORF">SAMN04488133_3511</name>
</gene>
<keyword evidence="1" id="KW-0812">Transmembrane</keyword>
<dbReference type="Proteomes" id="UP000236740">
    <property type="component" value="Unassembled WGS sequence"/>
</dbReference>
<dbReference type="AlphaFoldDB" id="A0A1H6CM79"/>
<evidence type="ECO:0000313" key="2">
    <source>
        <dbReference type="EMBL" id="SEG73556.1"/>
    </source>
</evidence>
<dbReference type="RefSeq" id="WP_200820969.1">
    <property type="nucleotide sequence ID" value="NZ_CP031311.1"/>
</dbReference>
<feature type="transmembrane region" description="Helical" evidence="1">
    <location>
        <begin position="26"/>
        <end position="45"/>
    </location>
</feature>
<evidence type="ECO:0000256" key="1">
    <source>
        <dbReference type="SAM" id="Phobius"/>
    </source>
</evidence>
<proteinExistence type="predicted"/>
<evidence type="ECO:0000313" key="3">
    <source>
        <dbReference type="Proteomes" id="UP000236740"/>
    </source>
</evidence>
<name>A0A1H6CM79_9EURY</name>
<sequence>MSGTMDEVLEVVDVVADSGLEGVVTWLLRLLGLVALVAGVGLWLLTEAGLLWLPAILILVGLVLIAAPSVLLVLAEFA</sequence>
<protein>
    <recommendedName>
        <fullName evidence="4">Major facilitator superfamily (MFS) profile domain-containing protein</fullName>
    </recommendedName>
</protein>
<reference evidence="2 3" key="1">
    <citation type="submission" date="2016-10" db="EMBL/GenBank/DDBJ databases">
        <authorList>
            <person name="de Groot N.N."/>
        </authorList>
    </citation>
    <scope>NUCLEOTIDE SEQUENCE [LARGE SCALE GENOMIC DNA]</scope>
    <source>
        <strain evidence="2 3">CGMCC 1.10331</strain>
    </source>
</reference>
<accession>A0A1H6CM79</accession>
<evidence type="ECO:0008006" key="4">
    <source>
        <dbReference type="Google" id="ProtNLM"/>
    </source>
</evidence>
<dbReference type="GeneID" id="39859337"/>
<organism evidence="2 3">
    <name type="scientific">Halobellus limi</name>
    <dbReference type="NCBI Taxonomy" id="699433"/>
    <lineage>
        <taxon>Archaea</taxon>
        <taxon>Methanobacteriati</taxon>
        <taxon>Methanobacteriota</taxon>
        <taxon>Stenosarchaea group</taxon>
        <taxon>Halobacteria</taxon>
        <taxon>Halobacteriales</taxon>
        <taxon>Haloferacaceae</taxon>
        <taxon>Halobellus</taxon>
    </lineage>
</organism>
<keyword evidence="1" id="KW-1133">Transmembrane helix</keyword>
<keyword evidence="1" id="KW-0472">Membrane</keyword>
<dbReference type="EMBL" id="FNVN01000008">
    <property type="protein sequence ID" value="SEG73556.1"/>
    <property type="molecule type" value="Genomic_DNA"/>
</dbReference>
<feature type="transmembrane region" description="Helical" evidence="1">
    <location>
        <begin position="51"/>
        <end position="75"/>
    </location>
</feature>
<keyword evidence="3" id="KW-1185">Reference proteome</keyword>